<dbReference type="Proteomes" id="UP001152622">
    <property type="component" value="Chromosome 4"/>
</dbReference>
<proteinExistence type="predicted"/>
<dbReference type="AlphaFoldDB" id="A0A9Q1FS47"/>
<evidence type="ECO:0000256" key="1">
    <source>
        <dbReference type="SAM" id="MobiDB-lite"/>
    </source>
</evidence>
<protein>
    <submittedName>
        <fullName evidence="2">Uncharacterized protein</fullName>
    </submittedName>
</protein>
<organism evidence="2 3">
    <name type="scientific">Synaphobranchus kaupii</name>
    <name type="common">Kaup's arrowtooth eel</name>
    <dbReference type="NCBI Taxonomy" id="118154"/>
    <lineage>
        <taxon>Eukaryota</taxon>
        <taxon>Metazoa</taxon>
        <taxon>Chordata</taxon>
        <taxon>Craniata</taxon>
        <taxon>Vertebrata</taxon>
        <taxon>Euteleostomi</taxon>
        <taxon>Actinopterygii</taxon>
        <taxon>Neopterygii</taxon>
        <taxon>Teleostei</taxon>
        <taxon>Anguilliformes</taxon>
        <taxon>Synaphobranchidae</taxon>
        <taxon>Synaphobranchus</taxon>
    </lineage>
</organism>
<feature type="region of interest" description="Disordered" evidence="1">
    <location>
        <begin position="81"/>
        <end position="118"/>
    </location>
</feature>
<sequence>MVMSITDQEEDLWILENCASDSQLQPDGAAGNNHGGKHHRVRTQSQGAIPQQIEDPVLATLNNIQTSLSDMDARIQTLEVPLQQQVSSPHPASFPTSQESELPRQPPLTSLMRPLPSS</sequence>
<comment type="caution">
    <text evidence="2">The sequence shown here is derived from an EMBL/GenBank/DDBJ whole genome shotgun (WGS) entry which is preliminary data.</text>
</comment>
<evidence type="ECO:0000313" key="3">
    <source>
        <dbReference type="Proteomes" id="UP001152622"/>
    </source>
</evidence>
<name>A0A9Q1FS47_SYNKA</name>
<accession>A0A9Q1FS47</accession>
<reference evidence="2" key="1">
    <citation type="journal article" date="2023" name="Science">
        <title>Genome structures resolve the early diversification of teleost fishes.</title>
        <authorList>
            <person name="Parey E."/>
            <person name="Louis A."/>
            <person name="Montfort J."/>
            <person name="Bouchez O."/>
            <person name="Roques C."/>
            <person name="Iampietro C."/>
            <person name="Lluch J."/>
            <person name="Castinel A."/>
            <person name="Donnadieu C."/>
            <person name="Desvignes T."/>
            <person name="Floi Bucao C."/>
            <person name="Jouanno E."/>
            <person name="Wen M."/>
            <person name="Mejri S."/>
            <person name="Dirks R."/>
            <person name="Jansen H."/>
            <person name="Henkel C."/>
            <person name="Chen W.J."/>
            <person name="Zahm M."/>
            <person name="Cabau C."/>
            <person name="Klopp C."/>
            <person name="Thompson A.W."/>
            <person name="Robinson-Rechavi M."/>
            <person name="Braasch I."/>
            <person name="Lecointre G."/>
            <person name="Bobe J."/>
            <person name="Postlethwait J.H."/>
            <person name="Berthelot C."/>
            <person name="Roest Crollius H."/>
            <person name="Guiguen Y."/>
        </authorList>
    </citation>
    <scope>NUCLEOTIDE SEQUENCE</scope>
    <source>
        <tissue evidence="2">Blood</tissue>
    </source>
</reference>
<evidence type="ECO:0000313" key="2">
    <source>
        <dbReference type="EMBL" id="KAJ8365034.1"/>
    </source>
</evidence>
<feature type="compositionally biased region" description="Polar residues" evidence="1">
    <location>
        <begin position="82"/>
        <end position="100"/>
    </location>
</feature>
<gene>
    <name evidence="2" type="ORF">SKAU_G00138650</name>
</gene>
<dbReference type="EMBL" id="JAINUF010000004">
    <property type="protein sequence ID" value="KAJ8365034.1"/>
    <property type="molecule type" value="Genomic_DNA"/>
</dbReference>
<keyword evidence="3" id="KW-1185">Reference proteome</keyword>
<feature type="region of interest" description="Disordered" evidence="1">
    <location>
        <begin position="22"/>
        <end position="53"/>
    </location>
</feature>